<protein>
    <submittedName>
        <fullName evidence="2">ClpP/crotonase</fullName>
    </submittedName>
</protein>
<dbReference type="EMBL" id="KQ965783">
    <property type="protein sequence ID" value="KXS12942.1"/>
    <property type="molecule type" value="Genomic_DNA"/>
</dbReference>
<feature type="region of interest" description="Disordered" evidence="1">
    <location>
        <begin position="304"/>
        <end position="323"/>
    </location>
</feature>
<dbReference type="CDD" id="cd06558">
    <property type="entry name" value="crotonase-like"/>
    <property type="match status" value="1"/>
</dbReference>
<sequence length="323" mass="34219">MASRVSLVASHLVAHNATAAAPADPFSPSDPYIASLLAHNAAALAQFNERNGTSPISVSFDAKVPHVGIITFNNPAQLNSLSVGMGKAFGRAIDFLNDTARDVRAVVLTGEGRAFCAGADLRRAGTRQKGLDDDKVYEGSEFYNLYLGPIRRCKVPLICSINGHAIGAGFSVALACDMRTAFKDAKVGVNFVRLGLHPGMAATQTLPLLLGTQHAARLLLTGELQPASHPLMSPLFLSTHDTPAASLAAALDVARKAASASPLAVQATTKTLRMRWEANIDQTLEREGWGQMMGRLVEGGAQVAEGTRATAEKREPVFRPVDK</sequence>
<reference evidence="2 3" key="1">
    <citation type="journal article" date="2015" name="Genome Biol. Evol.">
        <title>Phylogenomic analyses indicate that early fungi evolved digesting cell walls of algal ancestors of land plants.</title>
        <authorList>
            <person name="Chang Y."/>
            <person name="Wang S."/>
            <person name="Sekimoto S."/>
            <person name="Aerts A.L."/>
            <person name="Choi C."/>
            <person name="Clum A."/>
            <person name="LaButti K.M."/>
            <person name="Lindquist E.A."/>
            <person name="Yee Ngan C."/>
            <person name="Ohm R.A."/>
            <person name="Salamov A.A."/>
            <person name="Grigoriev I.V."/>
            <person name="Spatafora J.W."/>
            <person name="Berbee M.L."/>
        </authorList>
    </citation>
    <scope>NUCLEOTIDE SEQUENCE [LARGE SCALE GENOMIC DNA]</scope>
    <source>
        <strain evidence="2 3">JEL478</strain>
    </source>
</reference>
<organism evidence="2 3">
    <name type="scientific">Gonapodya prolifera (strain JEL478)</name>
    <name type="common">Monoblepharis prolifera</name>
    <dbReference type="NCBI Taxonomy" id="1344416"/>
    <lineage>
        <taxon>Eukaryota</taxon>
        <taxon>Fungi</taxon>
        <taxon>Fungi incertae sedis</taxon>
        <taxon>Chytridiomycota</taxon>
        <taxon>Chytridiomycota incertae sedis</taxon>
        <taxon>Monoblepharidomycetes</taxon>
        <taxon>Monoblepharidales</taxon>
        <taxon>Gonapodyaceae</taxon>
        <taxon>Gonapodya</taxon>
    </lineage>
</organism>
<evidence type="ECO:0000313" key="2">
    <source>
        <dbReference type="EMBL" id="KXS12942.1"/>
    </source>
</evidence>
<evidence type="ECO:0000313" key="3">
    <source>
        <dbReference type="Proteomes" id="UP000070544"/>
    </source>
</evidence>
<dbReference type="PANTHER" id="PTHR11941">
    <property type="entry name" value="ENOYL-COA HYDRATASE-RELATED"/>
    <property type="match status" value="1"/>
</dbReference>
<dbReference type="OrthoDB" id="2139957at2759"/>
<dbReference type="GO" id="GO:0006635">
    <property type="term" value="P:fatty acid beta-oxidation"/>
    <property type="evidence" value="ECO:0007669"/>
    <property type="project" value="TreeGrafter"/>
</dbReference>
<dbReference type="Pfam" id="PF00378">
    <property type="entry name" value="ECH_1"/>
    <property type="match status" value="1"/>
</dbReference>
<keyword evidence="3" id="KW-1185">Reference proteome</keyword>
<feature type="compositionally biased region" description="Basic and acidic residues" evidence="1">
    <location>
        <begin position="310"/>
        <end position="323"/>
    </location>
</feature>
<dbReference type="GO" id="GO:0005739">
    <property type="term" value="C:mitochondrion"/>
    <property type="evidence" value="ECO:0007669"/>
    <property type="project" value="TreeGrafter"/>
</dbReference>
<dbReference type="STRING" id="1344416.A0A139A817"/>
<name>A0A139A817_GONPJ</name>
<accession>A0A139A817</accession>
<dbReference type="InterPro" id="IPR029045">
    <property type="entry name" value="ClpP/crotonase-like_dom_sf"/>
</dbReference>
<dbReference type="SUPFAM" id="SSF52096">
    <property type="entry name" value="ClpP/crotonase"/>
    <property type="match status" value="1"/>
</dbReference>
<dbReference type="InterPro" id="IPR001753">
    <property type="entry name" value="Enoyl-CoA_hydra/iso"/>
</dbReference>
<gene>
    <name evidence="2" type="ORF">M427DRAFT_156974</name>
</gene>
<dbReference type="Gene3D" id="3.90.226.10">
    <property type="entry name" value="2-enoyl-CoA Hydratase, Chain A, domain 1"/>
    <property type="match status" value="1"/>
</dbReference>
<proteinExistence type="predicted"/>
<dbReference type="PANTHER" id="PTHR11941:SF173">
    <property type="entry name" value="3-HYDROXYBUTYRYL-COA DEHYDRATASE-LIKE PROTEIN, MITOCHONDRIAL"/>
    <property type="match status" value="1"/>
</dbReference>
<dbReference type="Proteomes" id="UP000070544">
    <property type="component" value="Unassembled WGS sequence"/>
</dbReference>
<dbReference type="AlphaFoldDB" id="A0A139A817"/>
<evidence type="ECO:0000256" key="1">
    <source>
        <dbReference type="SAM" id="MobiDB-lite"/>
    </source>
</evidence>